<evidence type="ECO:0000256" key="1">
    <source>
        <dbReference type="SAM" id="MobiDB-lite"/>
    </source>
</evidence>
<dbReference type="EMBL" id="JARKIB010000111">
    <property type="protein sequence ID" value="KAJ7738586.1"/>
    <property type="molecule type" value="Genomic_DNA"/>
</dbReference>
<proteinExistence type="predicted"/>
<name>A0AAD7IBM7_9AGAR</name>
<feature type="compositionally biased region" description="Polar residues" evidence="1">
    <location>
        <begin position="193"/>
        <end position="211"/>
    </location>
</feature>
<keyword evidence="3" id="KW-1185">Reference proteome</keyword>
<gene>
    <name evidence="2" type="ORF">B0H16DRAFT_1761204</name>
</gene>
<accession>A0AAD7IBM7</accession>
<sequence>MSNHSCLKVLLAPDVWSNYPEVDPQLRGAVISYFIRAHGKRAMRGRTSLTGTSTLANVIHRTHRGRRTCIVGKDEEMARGRSGAGPLPQHDIDGNATSGADAGEERDSGSRMGGMPHVGPHGTFQQQVAELRNAVAAGAHPTPRSSLRTSDASGPIHRTDPLPPSAAASTFASTSANVGSAAGTAYRERELPQGSNMRTSLNTSPAYSSSRSSHKNNGGAGGGASVERGAGDQERVGGHSAGAGAAAAHSAAAASSSIHGVTGVHIRTSELYSAPSAVFVLKKAGSVTAW</sequence>
<dbReference type="AlphaFoldDB" id="A0AAD7IBM7"/>
<evidence type="ECO:0000313" key="2">
    <source>
        <dbReference type="EMBL" id="KAJ7738586.1"/>
    </source>
</evidence>
<feature type="region of interest" description="Disordered" evidence="1">
    <location>
        <begin position="136"/>
        <end position="173"/>
    </location>
</feature>
<feature type="region of interest" description="Disordered" evidence="1">
    <location>
        <begin position="188"/>
        <end position="243"/>
    </location>
</feature>
<organism evidence="2 3">
    <name type="scientific">Mycena metata</name>
    <dbReference type="NCBI Taxonomy" id="1033252"/>
    <lineage>
        <taxon>Eukaryota</taxon>
        <taxon>Fungi</taxon>
        <taxon>Dikarya</taxon>
        <taxon>Basidiomycota</taxon>
        <taxon>Agaricomycotina</taxon>
        <taxon>Agaricomycetes</taxon>
        <taxon>Agaricomycetidae</taxon>
        <taxon>Agaricales</taxon>
        <taxon>Marasmiineae</taxon>
        <taxon>Mycenaceae</taxon>
        <taxon>Mycena</taxon>
    </lineage>
</organism>
<comment type="caution">
    <text evidence="2">The sequence shown here is derived from an EMBL/GenBank/DDBJ whole genome shotgun (WGS) entry which is preliminary data.</text>
</comment>
<reference evidence="2" key="1">
    <citation type="submission" date="2023-03" db="EMBL/GenBank/DDBJ databases">
        <title>Massive genome expansion in bonnet fungi (Mycena s.s.) driven by repeated elements and novel gene families across ecological guilds.</title>
        <authorList>
            <consortium name="Lawrence Berkeley National Laboratory"/>
            <person name="Harder C.B."/>
            <person name="Miyauchi S."/>
            <person name="Viragh M."/>
            <person name="Kuo A."/>
            <person name="Thoen E."/>
            <person name="Andreopoulos B."/>
            <person name="Lu D."/>
            <person name="Skrede I."/>
            <person name="Drula E."/>
            <person name="Henrissat B."/>
            <person name="Morin E."/>
            <person name="Kohler A."/>
            <person name="Barry K."/>
            <person name="LaButti K."/>
            <person name="Morin E."/>
            <person name="Salamov A."/>
            <person name="Lipzen A."/>
            <person name="Mereny Z."/>
            <person name="Hegedus B."/>
            <person name="Baldrian P."/>
            <person name="Stursova M."/>
            <person name="Weitz H."/>
            <person name="Taylor A."/>
            <person name="Grigoriev I.V."/>
            <person name="Nagy L.G."/>
            <person name="Martin F."/>
            <person name="Kauserud H."/>
        </authorList>
    </citation>
    <scope>NUCLEOTIDE SEQUENCE</scope>
    <source>
        <strain evidence="2">CBHHK182m</strain>
    </source>
</reference>
<dbReference type="Proteomes" id="UP001215598">
    <property type="component" value="Unassembled WGS sequence"/>
</dbReference>
<protein>
    <submittedName>
        <fullName evidence="2">Uncharacterized protein</fullName>
    </submittedName>
</protein>
<evidence type="ECO:0000313" key="3">
    <source>
        <dbReference type="Proteomes" id="UP001215598"/>
    </source>
</evidence>
<feature type="region of interest" description="Disordered" evidence="1">
    <location>
        <begin position="77"/>
        <end position="122"/>
    </location>
</feature>
<feature type="compositionally biased region" description="Polar residues" evidence="1">
    <location>
        <begin position="143"/>
        <end position="152"/>
    </location>
</feature>